<reference evidence="1" key="1">
    <citation type="submission" date="2014-09" db="EMBL/GenBank/DDBJ databases">
        <authorList>
            <person name="Magalhaes I.L.F."/>
            <person name="Oliveira U."/>
            <person name="Santos F.R."/>
            <person name="Vidigal T.H.D.A."/>
            <person name="Brescovit A.D."/>
            <person name="Santos A.J."/>
        </authorList>
    </citation>
    <scope>NUCLEOTIDE SEQUENCE</scope>
    <source>
        <tissue evidence="1">Shoot tissue taken approximately 20 cm above the soil surface</tissue>
    </source>
</reference>
<evidence type="ECO:0000313" key="1">
    <source>
        <dbReference type="EMBL" id="JAE19201.1"/>
    </source>
</evidence>
<dbReference type="AlphaFoldDB" id="A0A0A9G9H6"/>
<name>A0A0A9G9H6_ARUDO</name>
<protein>
    <submittedName>
        <fullName evidence="1">Uncharacterized protein</fullName>
    </submittedName>
</protein>
<dbReference type="EMBL" id="GBRH01178695">
    <property type="protein sequence ID" value="JAE19201.1"/>
    <property type="molecule type" value="Transcribed_RNA"/>
</dbReference>
<accession>A0A0A9G9H6</accession>
<proteinExistence type="predicted"/>
<sequence>MFSVVSDFQFKSQFSAYHFTLYGSRLTNVELVFCQRRISSYHLDMHRVI</sequence>
<reference evidence="1" key="2">
    <citation type="journal article" date="2015" name="Data Brief">
        <title>Shoot transcriptome of the giant reed, Arundo donax.</title>
        <authorList>
            <person name="Barrero R.A."/>
            <person name="Guerrero F.D."/>
            <person name="Moolhuijzen P."/>
            <person name="Goolsby J.A."/>
            <person name="Tidwell J."/>
            <person name="Bellgard S.E."/>
            <person name="Bellgard M.I."/>
        </authorList>
    </citation>
    <scope>NUCLEOTIDE SEQUENCE</scope>
    <source>
        <tissue evidence="1">Shoot tissue taken approximately 20 cm above the soil surface</tissue>
    </source>
</reference>
<organism evidence="1">
    <name type="scientific">Arundo donax</name>
    <name type="common">Giant reed</name>
    <name type="synonym">Donax arundinaceus</name>
    <dbReference type="NCBI Taxonomy" id="35708"/>
    <lineage>
        <taxon>Eukaryota</taxon>
        <taxon>Viridiplantae</taxon>
        <taxon>Streptophyta</taxon>
        <taxon>Embryophyta</taxon>
        <taxon>Tracheophyta</taxon>
        <taxon>Spermatophyta</taxon>
        <taxon>Magnoliopsida</taxon>
        <taxon>Liliopsida</taxon>
        <taxon>Poales</taxon>
        <taxon>Poaceae</taxon>
        <taxon>PACMAD clade</taxon>
        <taxon>Arundinoideae</taxon>
        <taxon>Arundineae</taxon>
        <taxon>Arundo</taxon>
    </lineage>
</organism>